<gene>
    <name evidence="2" type="ORF">QBO96_18420</name>
</gene>
<dbReference type="RefSeq" id="WP_279493964.1">
    <property type="nucleotide sequence ID" value="NZ_CP122283.1"/>
</dbReference>
<feature type="domain" description="Carrier" evidence="1">
    <location>
        <begin position="1"/>
        <end position="78"/>
    </location>
</feature>
<keyword evidence="3" id="KW-1185">Reference proteome</keyword>
<dbReference type="Pfam" id="PF00550">
    <property type="entry name" value="PP-binding"/>
    <property type="match status" value="1"/>
</dbReference>
<evidence type="ECO:0000259" key="1">
    <source>
        <dbReference type="PROSITE" id="PS50075"/>
    </source>
</evidence>
<dbReference type="InterPro" id="IPR009081">
    <property type="entry name" value="PP-bd_ACP"/>
</dbReference>
<dbReference type="Proteomes" id="UP001244564">
    <property type="component" value="Chromosome"/>
</dbReference>
<evidence type="ECO:0000313" key="2">
    <source>
        <dbReference type="EMBL" id="WGF37669.1"/>
    </source>
</evidence>
<dbReference type="EMBL" id="CP122283">
    <property type="protein sequence ID" value="WGF37669.1"/>
    <property type="molecule type" value="Genomic_DNA"/>
</dbReference>
<dbReference type="InterPro" id="IPR036736">
    <property type="entry name" value="ACP-like_sf"/>
</dbReference>
<organism evidence="2 3">
    <name type="scientific">Lysinibacillus capsici</name>
    <dbReference type="NCBI Taxonomy" id="2115968"/>
    <lineage>
        <taxon>Bacteria</taxon>
        <taxon>Bacillati</taxon>
        <taxon>Bacillota</taxon>
        <taxon>Bacilli</taxon>
        <taxon>Bacillales</taxon>
        <taxon>Bacillaceae</taxon>
        <taxon>Lysinibacillus</taxon>
    </lineage>
</organism>
<evidence type="ECO:0000313" key="3">
    <source>
        <dbReference type="Proteomes" id="UP001244564"/>
    </source>
</evidence>
<accession>A0ABY8KHP7</accession>
<protein>
    <submittedName>
        <fullName evidence="2">Acyl carrier protein</fullName>
    </submittedName>
</protein>
<dbReference type="PROSITE" id="PS50075">
    <property type="entry name" value="CARRIER"/>
    <property type="match status" value="1"/>
</dbReference>
<name>A0ABY8KHP7_9BACI</name>
<proteinExistence type="predicted"/>
<dbReference type="Gene3D" id="1.10.1200.10">
    <property type="entry name" value="ACP-like"/>
    <property type="match status" value="1"/>
</dbReference>
<reference evidence="2 3" key="1">
    <citation type="submission" date="2023-04" db="EMBL/GenBank/DDBJ databases">
        <title>Genomic of Lysinibacillus capsici TSBLM.</title>
        <authorList>
            <person name="Hu X.S."/>
            <person name="Yu C.H."/>
        </authorList>
    </citation>
    <scope>NUCLEOTIDE SEQUENCE [LARGE SCALE GENOMIC DNA]</scope>
    <source>
        <strain evidence="2 3">TSBLM</strain>
    </source>
</reference>
<sequence length="81" mass="9685">MDIREYVLTSLQEKHEIEKHENLDELNYVEEGYVDSFGLVQFVFDLEEQFNITFSDEEMMSKDFQFVGKLIQLIEDKLSNL</sequence>
<dbReference type="SUPFAM" id="SSF47336">
    <property type="entry name" value="ACP-like"/>
    <property type="match status" value="1"/>
</dbReference>